<dbReference type="SMART" id="SM00530">
    <property type="entry name" value="HTH_XRE"/>
    <property type="match status" value="1"/>
</dbReference>
<keyword evidence="3" id="KW-1185">Reference proteome</keyword>
<organism evidence="2 3">
    <name type="scientific">Geomicrobium sediminis</name>
    <dbReference type="NCBI Taxonomy" id="1347788"/>
    <lineage>
        <taxon>Bacteria</taxon>
        <taxon>Bacillati</taxon>
        <taxon>Bacillota</taxon>
        <taxon>Bacilli</taxon>
        <taxon>Bacillales</taxon>
        <taxon>Geomicrobium</taxon>
    </lineage>
</organism>
<evidence type="ECO:0000313" key="2">
    <source>
        <dbReference type="EMBL" id="MBM7633859.1"/>
    </source>
</evidence>
<dbReference type="Pfam" id="PF01381">
    <property type="entry name" value="HTH_3"/>
    <property type="match status" value="1"/>
</dbReference>
<evidence type="ECO:0000259" key="1">
    <source>
        <dbReference type="PROSITE" id="PS50943"/>
    </source>
</evidence>
<name>A0ABS2PEK5_9BACL</name>
<sequence length="81" mass="9476">MIDRVSVGKRLKELRKRRRKNTTIKEVAKALGIHENLLSSYEKGERLPSPDRMIVIAEYYGQPVEAIFFAYRINKLIKEAE</sequence>
<comment type="caution">
    <text evidence="2">The sequence shown here is derived from an EMBL/GenBank/DDBJ whole genome shotgun (WGS) entry which is preliminary data.</text>
</comment>
<feature type="domain" description="HTH cro/C1-type" evidence="1">
    <location>
        <begin position="11"/>
        <end position="67"/>
    </location>
</feature>
<accession>A0ABS2PEK5</accession>
<dbReference type="InterPro" id="IPR010982">
    <property type="entry name" value="Lambda_DNA-bd_dom_sf"/>
</dbReference>
<dbReference type="Proteomes" id="UP000741863">
    <property type="component" value="Unassembled WGS sequence"/>
</dbReference>
<evidence type="ECO:0000313" key="3">
    <source>
        <dbReference type="Proteomes" id="UP000741863"/>
    </source>
</evidence>
<dbReference type="PROSITE" id="PS50943">
    <property type="entry name" value="HTH_CROC1"/>
    <property type="match status" value="1"/>
</dbReference>
<dbReference type="Gene3D" id="1.10.260.40">
    <property type="entry name" value="lambda repressor-like DNA-binding domains"/>
    <property type="match status" value="1"/>
</dbReference>
<dbReference type="InterPro" id="IPR001387">
    <property type="entry name" value="Cro/C1-type_HTH"/>
</dbReference>
<dbReference type="SUPFAM" id="SSF47413">
    <property type="entry name" value="lambda repressor-like DNA-binding domains"/>
    <property type="match status" value="1"/>
</dbReference>
<dbReference type="RefSeq" id="WP_338028805.1">
    <property type="nucleotide sequence ID" value="NZ_JAFBEC010000008.1"/>
</dbReference>
<gene>
    <name evidence="2" type="ORF">JOD17_002955</name>
</gene>
<reference evidence="2 3" key="1">
    <citation type="submission" date="2021-01" db="EMBL/GenBank/DDBJ databases">
        <title>Genomic Encyclopedia of Type Strains, Phase IV (KMG-IV): sequencing the most valuable type-strain genomes for metagenomic binning, comparative biology and taxonomic classification.</title>
        <authorList>
            <person name="Goeker M."/>
        </authorList>
    </citation>
    <scope>NUCLEOTIDE SEQUENCE [LARGE SCALE GENOMIC DNA]</scope>
    <source>
        <strain evidence="2 3">DSM 25540</strain>
    </source>
</reference>
<protein>
    <submittedName>
        <fullName evidence="2">Transcriptional regulator with XRE-family HTH domain</fullName>
    </submittedName>
</protein>
<proteinExistence type="predicted"/>
<dbReference type="EMBL" id="JAFBEC010000008">
    <property type="protein sequence ID" value="MBM7633859.1"/>
    <property type="molecule type" value="Genomic_DNA"/>
</dbReference>
<dbReference type="CDD" id="cd00093">
    <property type="entry name" value="HTH_XRE"/>
    <property type="match status" value="1"/>
</dbReference>